<dbReference type="PANTHER" id="PTHR12526">
    <property type="entry name" value="GLYCOSYLTRANSFERASE"/>
    <property type="match status" value="1"/>
</dbReference>
<feature type="transmembrane region" description="Helical" evidence="1">
    <location>
        <begin position="77"/>
        <end position="103"/>
    </location>
</feature>
<evidence type="ECO:0000313" key="3">
    <source>
        <dbReference type="EMBL" id="TNK90227.1"/>
    </source>
</evidence>
<dbReference type="AlphaFoldDB" id="A0A5C4TI87"/>
<dbReference type="Proteomes" id="UP000313312">
    <property type="component" value="Unassembled WGS sequence"/>
</dbReference>
<dbReference type="Pfam" id="PF00534">
    <property type="entry name" value="Glycos_transf_1"/>
    <property type="match status" value="1"/>
</dbReference>
<keyword evidence="1" id="KW-0812">Transmembrane</keyword>
<organism evidence="3 4">
    <name type="scientific">Fructilactobacillus sanfranciscensis</name>
    <name type="common">Lactobacillus sanfranciscensis</name>
    <dbReference type="NCBI Taxonomy" id="1625"/>
    <lineage>
        <taxon>Bacteria</taxon>
        <taxon>Bacillati</taxon>
        <taxon>Bacillota</taxon>
        <taxon>Bacilli</taxon>
        <taxon>Lactobacillales</taxon>
        <taxon>Lactobacillaceae</taxon>
        <taxon>Fructilactobacillus</taxon>
    </lineage>
</organism>
<dbReference type="SUPFAM" id="SSF53756">
    <property type="entry name" value="UDP-Glycosyltransferase/glycogen phosphorylase"/>
    <property type="match status" value="1"/>
</dbReference>
<dbReference type="RefSeq" id="WP_103428990.1">
    <property type="nucleotide sequence ID" value="NZ_JARBEV010000019.1"/>
</dbReference>
<dbReference type="EMBL" id="QFCR01000014">
    <property type="protein sequence ID" value="TNK90227.1"/>
    <property type="molecule type" value="Genomic_DNA"/>
</dbReference>
<dbReference type="PANTHER" id="PTHR12526:SF630">
    <property type="entry name" value="GLYCOSYLTRANSFERASE"/>
    <property type="match status" value="1"/>
</dbReference>
<dbReference type="CDD" id="cd03811">
    <property type="entry name" value="GT4_GT28_WabH-like"/>
    <property type="match status" value="1"/>
</dbReference>
<keyword evidence="1" id="KW-1133">Transmembrane helix</keyword>
<sequence length="353" mass="40322">MMKNNNPNISVIGTVAGRGGLETVLTHVLTSSIINRDLNISFFIFRKVEFKDFFANLKDVKVYQTNLTNNLLCLLRLMIFLVFFQGDAVVIMTPNIIPVANLIKKIFLKRYRIISWMHNSNQDQALDYTKLNKAEDHLAISNEIKQEIVNEGVAPEQIKVIFNPIKPEQRTILPLENECRLIYISRILLDGQKNLRGLLNCLSNLSGKWTFEIYGKGPDFAEAQRLVEQKPNLKDKVIFKGWVSDPWKQIKNANALLLNSNYEGFGMVLAEAMSYGVPCISSDCVAGPSDIIKQGVNGFLYPVNDEEALHVYLQKFVSHQVNFDSQTVKSSIDFLYENQYDERFVKVIEDFLK</sequence>
<feature type="domain" description="Glycosyl transferase family 1" evidence="2">
    <location>
        <begin position="170"/>
        <end position="320"/>
    </location>
</feature>
<protein>
    <recommendedName>
        <fullName evidence="2">Glycosyl transferase family 1 domain-containing protein</fullName>
    </recommendedName>
</protein>
<dbReference type="InterPro" id="IPR001296">
    <property type="entry name" value="Glyco_trans_1"/>
</dbReference>
<reference evidence="3 4" key="1">
    <citation type="submission" date="2018-05" db="EMBL/GenBank/DDBJ databases">
        <title>Lactobacillus sanfranciscensis Ah4 draft denome sequence.</title>
        <authorList>
            <person name="Zhang G."/>
        </authorList>
    </citation>
    <scope>NUCLEOTIDE SEQUENCE [LARGE SCALE GENOMIC DNA]</scope>
    <source>
        <strain evidence="3 4">Ah4</strain>
    </source>
</reference>
<dbReference type="Gene3D" id="3.40.50.2000">
    <property type="entry name" value="Glycogen Phosphorylase B"/>
    <property type="match status" value="2"/>
</dbReference>
<name>A0A5C4TI87_FRUSA</name>
<accession>A0A5C4TI87</accession>
<dbReference type="GO" id="GO:0016757">
    <property type="term" value="F:glycosyltransferase activity"/>
    <property type="evidence" value="ECO:0007669"/>
    <property type="project" value="InterPro"/>
</dbReference>
<evidence type="ECO:0000256" key="1">
    <source>
        <dbReference type="SAM" id="Phobius"/>
    </source>
</evidence>
<proteinExistence type="predicted"/>
<comment type="caution">
    <text evidence="3">The sequence shown here is derived from an EMBL/GenBank/DDBJ whole genome shotgun (WGS) entry which is preliminary data.</text>
</comment>
<evidence type="ECO:0000313" key="4">
    <source>
        <dbReference type="Proteomes" id="UP000313312"/>
    </source>
</evidence>
<gene>
    <name evidence="3" type="ORF">DID87_04945</name>
</gene>
<keyword evidence="1" id="KW-0472">Membrane</keyword>
<evidence type="ECO:0000259" key="2">
    <source>
        <dbReference type="Pfam" id="PF00534"/>
    </source>
</evidence>